<dbReference type="GO" id="GO:0003677">
    <property type="term" value="F:DNA binding"/>
    <property type="evidence" value="ECO:0007669"/>
    <property type="project" value="InterPro"/>
</dbReference>
<evidence type="ECO:0000256" key="2">
    <source>
        <dbReference type="ARBA" id="ARBA00009430"/>
    </source>
</evidence>
<comment type="subcellular location">
    <subcellularLocation>
        <location evidence="1">Nucleus</location>
        <location evidence="1">Nucleolus</location>
    </subcellularLocation>
</comment>
<dbReference type="Proteomes" id="UP000489600">
    <property type="component" value="Unassembled WGS sequence"/>
</dbReference>
<dbReference type="GO" id="GO:0006351">
    <property type="term" value="P:DNA-templated transcription"/>
    <property type="evidence" value="ECO:0007669"/>
    <property type="project" value="InterPro"/>
</dbReference>
<feature type="compositionally biased region" description="Acidic residues" evidence="6">
    <location>
        <begin position="1"/>
        <end position="15"/>
    </location>
</feature>
<keyword evidence="3" id="KW-0240">DNA-directed RNA polymerase</keyword>
<dbReference type="GO" id="GO:0000428">
    <property type="term" value="C:DNA-directed RNA polymerase complex"/>
    <property type="evidence" value="ECO:0007669"/>
    <property type="project" value="UniProtKB-KW"/>
</dbReference>
<evidence type="ECO:0000256" key="1">
    <source>
        <dbReference type="ARBA" id="ARBA00004604"/>
    </source>
</evidence>
<protein>
    <recommendedName>
        <fullName evidence="9">DNA-directed RNA polymerase I subunit rpa49</fullName>
    </recommendedName>
</protein>
<comment type="caution">
    <text evidence="7">The sequence shown here is derived from an EMBL/GenBank/DDBJ whole genome shotgun (WGS) entry which is preliminary data.</text>
</comment>
<keyword evidence="5" id="KW-0539">Nucleus</keyword>
<evidence type="ECO:0000256" key="4">
    <source>
        <dbReference type="ARBA" id="ARBA00023163"/>
    </source>
</evidence>
<dbReference type="EMBL" id="CABITT030000003">
    <property type="protein sequence ID" value="VVA97556.1"/>
    <property type="molecule type" value="Genomic_DNA"/>
</dbReference>
<evidence type="ECO:0008006" key="9">
    <source>
        <dbReference type="Google" id="ProtNLM"/>
    </source>
</evidence>
<gene>
    <name evidence="7" type="ORF">ANE_LOCUS8001</name>
</gene>
<keyword evidence="4" id="KW-0804">Transcription</keyword>
<dbReference type="OrthoDB" id="532500at2759"/>
<sequence length="435" mass="49446">MADEYQNDSMDEEDEFKTPIVREKNKKKITSETENHDEDGKMTIKIKQISEKPDRMPPIVAYFSSGYDPCAQSDDKEPPKVTVYSHKLEARKRLQVVVSPPGSSVEFVGSNYSGEQAARQTCVYKLGILNKETKTLRILPVAHNKIFRLEPRVKIRETVDSEASESAVITEVSAGDRLAKLNKSFGTKDAINRDKKRHALNLGDDPEAQKFLESKLDKVAVKTSALESTSSSVARNIPPYDASATTPEEVYPIQNMIEKGQWNFLQDINWLLEKETEAATDAYPLFVRNRLDMLRAIEDETEKQTISVVLSFITHLIKFNDLNSMNGYESAKKHKFPGIIRQKFTSLFKDSDLVKIPQEKKNLLISYALVLSLHVDKFKTNPEDIAKDLRLSNVELRKHFENLGCKISREKSGSLATLPVPLQFPQVMRKRNRRG</sequence>
<evidence type="ECO:0000256" key="5">
    <source>
        <dbReference type="ARBA" id="ARBA00023242"/>
    </source>
</evidence>
<proteinExistence type="inferred from homology"/>
<organism evidence="7 8">
    <name type="scientific">Arabis nemorensis</name>
    <dbReference type="NCBI Taxonomy" id="586526"/>
    <lineage>
        <taxon>Eukaryota</taxon>
        <taxon>Viridiplantae</taxon>
        <taxon>Streptophyta</taxon>
        <taxon>Embryophyta</taxon>
        <taxon>Tracheophyta</taxon>
        <taxon>Spermatophyta</taxon>
        <taxon>Magnoliopsida</taxon>
        <taxon>eudicotyledons</taxon>
        <taxon>Gunneridae</taxon>
        <taxon>Pentapetalae</taxon>
        <taxon>rosids</taxon>
        <taxon>malvids</taxon>
        <taxon>Brassicales</taxon>
        <taxon>Brassicaceae</taxon>
        <taxon>Arabideae</taxon>
        <taxon>Arabis</taxon>
    </lineage>
</organism>
<evidence type="ECO:0000256" key="3">
    <source>
        <dbReference type="ARBA" id="ARBA00022478"/>
    </source>
</evidence>
<comment type="similarity">
    <text evidence="2">Belongs to the eukaryotic RPA49/POLR1E RNA polymerase subunit family.</text>
</comment>
<feature type="compositionally biased region" description="Basic and acidic residues" evidence="6">
    <location>
        <begin position="16"/>
        <end position="43"/>
    </location>
</feature>
<dbReference type="GO" id="GO:0005730">
    <property type="term" value="C:nucleolus"/>
    <property type="evidence" value="ECO:0007669"/>
    <property type="project" value="UniProtKB-SubCell"/>
</dbReference>
<dbReference type="AlphaFoldDB" id="A0A565B795"/>
<evidence type="ECO:0000313" key="8">
    <source>
        <dbReference type="Proteomes" id="UP000489600"/>
    </source>
</evidence>
<dbReference type="Pfam" id="PF06870">
    <property type="entry name" value="RNA_pol_I_A49"/>
    <property type="match status" value="1"/>
</dbReference>
<dbReference type="PANTHER" id="PTHR14440">
    <property type="entry name" value="DNA-DIRECTED RNA POLYMERASE I SUBUNIT RPA49"/>
    <property type="match status" value="1"/>
</dbReference>
<dbReference type="InterPro" id="IPR009668">
    <property type="entry name" value="RNA_pol-assoc_fac_A49-like"/>
</dbReference>
<keyword evidence="8" id="KW-1185">Reference proteome</keyword>
<feature type="region of interest" description="Disordered" evidence="6">
    <location>
        <begin position="1"/>
        <end position="43"/>
    </location>
</feature>
<reference evidence="7" key="1">
    <citation type="submission" date="2019-07" db="EMBL/GenBank/DDBJ databases">
        <authorList>
            <person name="Dittberner H."/>
        </authorList>
    </citation>
    <scope>NUCLEOTIDE SEQUENCE [LARGE SCALE GENOMIC DNA]</scope>
</reference>
<evidence type="ECO:0000256" key="6">
    <source>
        <dbReference type="SAM" id="MobiDB-lite"/>
    </source>
</evidence>
<evidence type="ECO:0000313" key="7">
    <source>
        <dbReference type="EMBL" id="VVA97556.1"/>
    </source>
</evidence>
<accession>A0A565B795</accession>
<name>A0A565B795_9BRAS</name>